<evidence type="ECO:0000256" key="4">
    <source>
        <dbReference type="ARBA" id="ARBA00046271"/>
    </source>
</evidence>
<sequence length="220" mass="23818">MARTLDQLIKFGTSASLDVSTLTTLSGLTSRLNLGRRFFRVFRFLDAFNSAYVLSTSSTGGLSLDSWLTVSAHSFNGMYFLLETLTFPDVLGVPGISIWGAEWGKMLRVESQRFWLFALVCGAAAGTLKVKGGGVEGRKRYRTLRKTVANVLDVPLPGAVVGWVPVSEGAVGVCMLLSTWLTAAEVWEACGEQVDEERLRMKKGGGKGQGTEGQVEENKA</sequence>
<evidence type="ECO:0000256" key="3">
    <source>
        <dbReference type="ARBA" id="ARBA00023140"/>
    </source>
</evidence>
<dbReference type="PANTHER" id="PTHR12652">
    <property type="entry name" value="PEROXISOMAL BIOGENESIS FACTOR 11"/>
    <property type="match status" value="1"/>
</dbReference>
<dbReference type="InterPro" id="IPR008733">
    <property type="entry name" value="PEX11"/>
</dbReference>
<dbReference type="AlphaFoldDB" id="A0AA40EQV7"/>
<evidence type="ECO:0000256" key="5">
    <source>
        <dbReference type="SAM" id="MobiDB-lite"/>
    </source>
</evidence>
<dbReference type="Proteomes" id="UP001172155">
    <property type="component" value="Unassembled WGS sequence"/>
</dbReference>
<comment type="caution">
    <text evidence="6">The sequence shown here is derived from an EMBL/GenBank/DDBJ whole genome shotgun (WGS) entry which is preliminary data.</text>
</comment>
<organism evidence="6 7">
    <name type="scientific">Schizothecium vesticola</name>
    <dbReference type="NCBI Taxonomy" id="314040"/>
    <lineage>
        <taxon>Eukaryota</taxon>
        <taxon>Fungi</taxon>
        <taxon>Dikarya</taxon>
        <taxon>Ascomycota</taxon>
        <taxon>Pezizomycotina</taxon>
        <taxon>Sordariomycetes</taxon>
        <taxon>Sordariomycetidae</taxon>
        <taxon>Sordariales</taxon>
        <taxon>Schizotheciaceae</taxon>
        <taxon>Schizothecium</taxon>
    </lineage>
</organism>
<evidence type="ECO:0000256" key="2">
    <source>
        <dbReference type="ARBA" id="ARBA00023136"/>
    </source>
</evidence>
<evidence type="ECO:0008006" key="8">
    <source>
        <dbReference type="Google" id="ProtNLM"/>
    </source>
</evidence>
<feature type="region of interest" description="Disordered" evidence="5">
    <location>
        <begin position="201"/>
        <end position="220"/>
    </location>
</feature>
<gene>
    <name evidence="6" type="ORF">B0T18DRAFT_415971</name>
</gene>
<dbReference type="GO" id="GO:0016559">
    <property type="term" value="P:peroxisome fission"/>
    <property type="evidence" value="ECO:0007669"/>
    <property type="project" value="InterPro"/>
</dbReference>
<protein>
    <recommendedName>
        <fullName evidence="8">Peroxisomal biogenesis factor 11</fullName>
    </recommendedName>
</protein>
<comment type="subcellular location">
    <subcellularLocation>
        <location evidence="4">Peroxisome membrane</location>
    </subcellularLocation>
</comment>
<evidence type="ECO:0000256" key="1">
    <source>
        <dbReference type="ARBA" id="ARBA00022593"/>
    </source>
</evidence>
<dbReference type="PANTHER" id="PTHR12652:SF23">
    <property type="entry name" value="MICROBODY (PEROXISOME) PROLIFERATION PROTEIN PEROXIN 11B (EUROFUNG)"/>
    <property type="match status" value="1"/>
</dbReference>
<dbReference type="Pfam" id="PF05648">
    <property type="entry name" value="PEX11"/>
    <property type="match status" value="2"/>
</dbReference>
<accession>A0AA40EQV7</accession>
<reference evidence="6" key="1">
    <citation type="submission" date="2023-06" db="EMBL/GenBank/DDBJ databases">
        <title>Genome-scale phylogeny and comparative genomics of the fungal order Sordariales.</title>
        <authorList>
            <consortium name="Lawrence Berkeley National Laboratory"/>
            <person name="Hensen N."/>
            <person name="Bonometti L."/>
            <person name="Westerberg I."/>
            <person name="Brannstrom I.O."/>
            <person name="Guillou S."/>
            <person name="Cros-Aarteil S."/>
            <person name="Calhoun S."/>
            <person name="Haridas S."/>
            <person name="Kuo A."/>
            <person name="Mondo S."/>
            <person name="Pangilinan J."/>
            <person name="Riley R."/>
            <person name="LaButti K."/>
            <person name="Andreopoulos B."/>
            <person name="Lipzen A."/>
            <person name="Chen C."/>
            <person name="Yanf M."/>
            <person name="Daum C."/>
            <person name="Ng V."/>
            <person name="Clum A."/>
            <person name="Steindorff A."/>
            <person name="Ohm R."/>
            <person name="Martin F."/>
            <person name="Silar P."/>
            <person name="Natvig D."/>
            <person name="Lalanne C."/>
            <person name="Gautier V."/>
            <person name="Ament-velasquez S.L."/>
            <person name="Kruys A."/>
            <person name="Hutchinson M.I."/>
            <person name="Powell A.J."/>
            <person name="Barry K."/>
            <person name="Miller A.N."/>
            <person name="Grigoriev I.V."/>
            <person name="Debuchy R."/>
            <person name="Gladieux P."/>
            <person name="Thoren M.H."/>
            <person name="Johannesson H."/>
        </authorList>
    </citation>
    <scope>NUCLEOTIDE SEQUENCE</scope>
    <source>
        <strain evidence="6">SMH3187-1</strain>
    </source>
</reference>
<keyword evidence="1" id="KW-0962">Peroxisome biogenesis</keyword>
<keyword evidence="7" id="KW-1185">Reference proteome</keyword>
<evidence type="ECO:0000313" key="6">
    <source>
        <dbReference type="EMBL" id="KAK0743813.1"/>
    </source>
</evidence>
<dbReference type="GO" id="GO:0005778">
    <property type="term" value="C:peroxisomal membrane"/>
    <property type="evidence" value="ECO:0007669"/>
    <property type="project" value="UniProtKB-SubCell"/>
</dbReference>
<dbReference type="EMBL" id="JAUKUD010000005">
    <property type="protein sequence ID" value="KAK0743813.1"/>
    <property type="molecule type" value="Genomic_DNA"/>
</dbReference>
<evidence type="ECO:0000313" key="7">
    <source>
        <dbReference type="Proteomes" id="UP001172155"/>
    </source>
</evidence>
<keyword evidence="2" id="KW-0472">Membrane</keyword>
<keyword evidence="3" id="KW-0576">Peroxisome</keyword>
<name>A0AA40EQV7_9PEZI</name>
<proteinExistence type="predicted"/>